<feature type="compositionally biased region" description="Polar residues" evidence="1">
    <location>
        <begin position="412"/>
        <end position="421"/>
    </location>
</feature>
<feature type="chain" id="PRO_5028805732" evidence="3">
    <location>
        <begin position="21"/>
        <end position="440"/>
    </location>
</feature>
<dbReference type="Proteomes" id="UP000322000">
    <property type="component" value="Chromosome 17"/>
</dbReference>
<keyword evidence="2" id="KW-0812">Transmembrane</keyword>
<dbReference type="AlphaFoldDB" id="A0A7E5WHG6"/>
<organism evidence="4 5">
    <name type="scientific">Trichoplusia ni</name>
    <name type="common">Cabbage looper</name>
    <dbReference type="NCBI Taxonomy" id="7111"/>
    <lineage>
        <taxon>Eukaryota</taxon>
        <taxon>Metazoa</taxon>
        <taxon>Ecdysozoa</taxon>
        <taxon>Arthropoda</taxon>
        <taxon>Hexapoda</taxon>
        <taxon>Insecta</taxon>
        <taxon>Pterygota</taxon>
        <taxon>Neoptera</taxon>
        <taxon>Endopterygota</taxon>
        <taxon>Lepidoptera</taxon>
        <taxon>Glossata</taxon>
        <taxon>Ditrysia</taxon>
        <taxon>Noctuoidea</taxon>
        <taxon>Noctuidae</taxon>
        <taxon>Plusiinae</taxon>
        <taxon>Trichoplusia</taxon>
    </lineage>
</organism>
<accession>A0A7E5WHG6</accession>
<feature type="transmembrane region" description="Helical" evidence="2">
    <location>
        <begin position="184"/>
        <end position="202"/>
    </location>
</feature>
<protein>
    <submittedName>
        <fullName evidence="5">Uncharacterized protein LOC113502437</fullName>
    </submittedName>
</protein>
<keyword evidence="2" id="KW-1133">Transmembrane helix</keyword>
<keyword evidence="4" id="KW-1185">Reference proteome</keyword>
<evidence type="ECO:0000313" key="4">
    <source>
        <dbReference type="Proteomes" id="UP000322000"/>
    </source>
</evidence>
<gene>
    <name evidence="5" type="primary">LOC113502437</name>
</gene>
<dbReference type="KEGG" id="tnl:113502437"/>
<name>A0A7E5WHG6_TRINI</name>
<keyword evidence="3" id="KW-0732">Signal</keyword>
<dbReference type="GeneID" id="113502437"/>
<proteinExistence type="predicted"/>
<feature type="transmembrane region" description="Helical" evidence="2">
    <location>
        <begin position="290"/>
        <end position="312"/>
    </location>
</feature>
<feature type="signal peptide" evidence="3">
    <location>
        <begin position="1"/>
        <end position="20"/>
    </location>
</feature>
<dbReference type="InParanoid" id="A0A7E5WHG6"/>
<evidence type="ECO:0000256" key="3">
    <source>
        <dbReference type="SAM" id="SignalP"/>
    </source>
</evidence>
<keyword evidence="2" id="KW-0472">Membrane</keyword>
<feature type="transmembrane region" description="Helical" evidence="2">
    <location>
        <begin position="158"/>
        <end position="177"/>
    </location>
</feature>
<dbReference type="OrthoDB" id="7408094at2759"/>
<evidence type="ECO:0000313" key="5">
    <source>
        <dbReference type="RefSeq" id="XP_026739807.1"/>
    </source>
</evidence>
<sequence>MNKASVLFVCCLYISSFSKCDVLDGPDPWNIKAQIPDTIDATALPPDLRTPLKKQRQVDTKLGFGEWWFKRLLAIMLKSGQLKKGEDGSVDVSLQMRFDEERWVMLEESLRSDNVLTDVMFRRTVGYVEEAIYKPTITEQIVMAWSEYIQFYLMEYKMYITVFFSALAGVGVLSWLWRHVSHRHIIIIVFALLYIYEVVISYKEAEQQEYEKFVSAVNTCKWYFWTSECTIPPPDPLVFLKHMNPMKIGIRMFTSLISEPLLVMNSTIRITIEGVTDGLWFPFNKILCGFLILIVNISLIYLLIMVVFNFIFNIPFNLSFFNLVSIGVERNRPSLFSTNASEQQAPQIRDTDRISGERLDRLLNVCSLALTNVTNVHRPINTNARLTNINSNANLPQIKRSASTGRLPDCSYENNNDQLSINGNLRRRQNLGRGDGDHIK</sequence>
<reference evidence="5" key="1">
    <citation type="submission" date="2025-08" db="UniProtKB">
        <authorList>
            <consortium name="RefSeq"/>
        </authorList>
    </citation>
    <scope>IDENTIFICATION</scope>
</reference>
<feature type="region of interest" description="Disordered" evidence="1">
    <location>
        <begin position="404"/>
        <end position="440"/>
    </location>
</feature>
<evidence type="ECO:0000256" key="2">
    <source>
        <dbReference type="SAM" id="Phobius"/>
    </source>
</evidence>
<evidence type="ECO:0000256" key="1">
    <source>
        <dbReference type="SAM" id="MobiDB-lite"/>
    </source>
</evidence>
<dbReference type="RefSeq" id="XP_026739807.1">
    <property type="nucleotide sequence ID" value="XM_026884006.1"/>
</dbReference>